<dbReference type="GO" id="GO:0000981">
    <property type="term" value="F:DNA-binding transcription factor activity, RNA polymerase II-specific"/>
    <property type="evidence" value="ECO:0007669"/>
    <property type="project" value="InterPro"/>
</dbReference>
<dbReference type="SMART" id="SM00389">
    <property type="entry name" value="HOX"/>
    <property type="match status" value="1"/>
</dbReference>
<comment type="subcellular location">
    <subcellularLocation>
        <location evidence="1 6 7">Nucleus</location>
    </subcellularLocation>
</comment>
<dbReference type="EMBL" id="KF946071">
    <property type="protein sequence ID" value="AHY88460.1"/>
    <property type="molecule type" value="mRNA"/>
</dbReference>
<feature type="DNA-binding region" description="Homeobox" evidence="6">
    <location>
        <begin position="208"/>
        <end position="267"/>
    </location>
</feature>
<evidence type="ECO:0000256" key="5">
    <source>
        <dbReference type="ARBA" id="ARBA00023242"/>
    </source>
</evidence>
<evidence type="ECO:0000256" key="7">
    <source>
        <dbReference type="RuleBase" id="RU000682"/>
    </source>
</evidence>
<dbReference type="GO" id="GO:0030154">
    <property type="term" value="P:cell differentiation"/>
    <property type="evidence" value="ECO:0007669"/>
    <property type="project" value="TreeGrafter"/>
</dbReference>
<dbReference type="InterPro" id="IPR020479">
    <property type="entry name" value="HD_metazoa"/>
</dbReference>
<keyword evidence="5 6" id="KW-0539">Nucleus</keyword>
<dbReference type="PROSITE" id="PS00027">
    <property type="entry name" value="HOMEOBOX_1"/>
    <property type="match status" value="1"/>
</dbReference>
<dbReference type="InterPro" id="IPR047152">
    <property type="entry name" value="Caudal_homeobox"/>
</dbReference>
<accession>A0A0F6N0N7</accession>
<feature type="non-terminal residue" evidence="9">
    <location>
        <position position="1"/>
    </location>
</feature>
<dbReference type="CDD" id="cd00086">
    <property type="entry name" value="homeodomain"/>
    <property type="match status" value="1"/>
</dbReference>
<dbReference type="PRINTS" id="PR00024">
    <property type="entry name" value="HOMEOBOX"/>
</dbReference>
<evidence type="ECO:0000256" key="2">
    <source>
        <dbReference type="ARBA" id="ARBA00010341"/>
    </source>
</evidence>
<dbReference type="GO" id="GO:0000977">
    <property type="term" value="F:RNA polymerase II transcription regulatory region sequence-specific DNA binding"/>
    <property type="evidence" value="ECO:0007669"/>
    <property type="project" value="TreeGrafter"/>
</dbReference>
<dbReference type="InterPro" id="IPR009057">
    <property type="entry name" value="Homeodomain-like_sf"/>
</dbReference>
<dbReference type="InterPro" id="IPR017970">
    <property type="entry name" value="Homeobox_CS"/>
</dbReference>
<dbReference type="InterPro" id="IPR001356">
    <property type="entry name" value="HD"/>
</dbReference>
<dbReference type="GO" id="GO:0005634">
    <property type="term" value="C:nucleus"/>
    <property type="evidence" value="ECO:0007669"/>
    <property type="project" value="UniProtKB-SubCell"/>
</dbReference>
<sequence length="309" mass="34664">RARDSVSSSCLHHFSESLQLKVGRLLQYFTMVLKSENFNMFSSRGPTQGSYYSYNATPQTQFSQDFSQFQHPSGDVTLQHGSVGVPSPWSAVSPATTVAARTGLPGFEDWTGFTSMAQNCPPQGVNSFSYRSVPNLDYTPGNTHTGAHTGMHGLEGFESAVTSASSLGCYVGGFPQSIPESCRQRMPYEWMKKQEYPVMPNTGKTRTKDKYRVVYSDHQRLELEKEFHYSKYITIKRKSELAENLTLSERQVKIWFQNRRAKERKMNKKKQLERLGLTPGGATLQGLTSVDVVKAESQTVNQADSTLCH</sequence>
<dbReference type="PANTHER" id="PTHR24332">
    <property type="entry name" value="HOMEOBOX PROTEIN CDX"/>
    <property type="match status" value="1"/>
</dbReference>
<dbReference type="GO" id="GO:0009887">
    <property type="term" value="P:animal organ morphogenesis"/>
    <property type="evidence" value="ECO:0007669"/>
    <property type="project" value="TreeGrafter"/>
</dbReference>
<evidence type="ECO:0000256" key="6">
    <source>
        <dbReference type="PROSITE-ProRule" id="PRU00108"/>
    </source>
</evidence>
<name>A0A0F6N0N7_9BILA</name>
<dbReference type="GO" id="GO:0009948">
    <property type="term" value="P:anterior/posterior axis specification"/>
    <property type="evidence" value="ECO:0007669"/>
    <property type="project" value="TreeGrafter"/>
</dbReference>
<dbReference type="AlphaFoldDB" id="A0A0F6N0N7"/>
<dbReference type="PANTHER" id="PTHR24332:SF9">
    <property type="entry name" value="HOMEOTIC PROTEIN CAUDAL"/>
    <property type="match status" value="1"/>
</dbReference>
<evidence type="ECO:0000259" key="8">
    <source>
        <dbReference type="PROSITE" id="PS50071"/>
    </source>
</evidence>
<evidence type="ECO:0000256" key="4">
    <source>
        <dbReference type="ARBA" id="ARBA00023155"/>
    </source>
</evidence>
<feature type="domain" description="Homeobox" evidence="8">
    <location>
        <begin position="206"/>
        <end position="266"/>
    </location>
</feature>
<comment type="similarity">
    <text evidence="2">Belongs to the Caudal homeobox family.</text>
</comment>
<keyword evidence="3 6" id="KW-0238">DNA-binding</keyword>
<organism evidence="9">
    <name type="scientific">Novocrania anomala</name>
    <dbReference type="NCBI Taxonomy" id="317945"/>
    <lineage>
        <taxon>Eukaryota</taxon>
        <taxon>Metazoa</taxon>
        <taxon>Spiralia</taxon>
        <taxon>Lophotrochozoa</taxon>
        <taxon>Brachiopoda</taxon>
        <taxon>Craniiformea</taxon>
        <taxon>Craniata</taxon>
        <taxon>Craniida</taxon>
        <taxon>Cranioidea</taxon>
        <taxon>Craniidae</taxon>
        <taxon>Novocrania</taxon>
    </lineage>
</organism>
<dbReference type="Pfam" id="PF00046">
    <property type="entry name" value="Homeodomain"/>
    <property type="match status" value="1"/>
</dbReference>
<dbReference type="SUPFAM" id="SSF46689">
    <property type="entry name" value="Homeodomain-like"/>
    <property type="match status" value="1"/>
</dbReference>
<dbReference type="FunFam" id="1.10.10.60:FF:000089">
    <property type="entry name" value="Caudal type homeobox 4"/>
    <property type="match status" value="1"/>
</dbReference>
<proteinExistence type="evidence at transcript level"/>
<evidence type="ECO:0000313" key="9">
    <source>
        <dbReference type="EMBL" id="AHY88460.1"/>
    </source>
</evidence>
<dbReference type="Gene3D" id="1.10.10.60">
    <property type="entry name" value="Homeodomain-like"/>
    <property type="match status" value="1"/>
</dbReference>
<evidence type="ECO:0000256" key="1">
    <source>
        <dbReference type="ARBA" id="ARBA00004123"/>
    </source>
</evidence>
<dbReference type="PROSITE" id="PS50071">
    <property type="entry name" value="HOMEOBOX_2"/>
    <property type="match status" value="1"/>
</dbReference>
<gene>
    <name evidence="9" type="primary">cdx</name>
</gene>
<keyword evidence="4 6" id="KW-0371">Homeobox</keyword>
<protein>
    <submittedName>
        <fullName evidence="9">Cdx</fullName>
    </submittedName>
</protein>
<evidence type="ECO:0000256" key="3">
    <source>
        <dbReference type="ARBA" id="ARBA00023125"/>
    </source>
</evidence>
<reference evidence="9" key="1">
    <citation type="submission" date="2013-12" db="EMBL/GenBank/DDBJ databases">
        <title>Multiple evolution of protostomy from a deuterostomic bilaterian ancestor.</title>
        <authorList>
            <person name="Martin-Duran J.M."/>
            <person name="Passamaneck Y.J."/>
            <person name="Martindale M.Q."/>
            <person name="Hejnol A."/>
        </authorList>
    </citation>
    <scope>NUCLEOTIDE SEQUENCE</scope>
</reference>